<proteinExistence type="predicted"/>
<dbReference type="RefSeq" id="WP_162370518.1">
    <property type="nucleotide sequence ID" value="NZ_JAAEEH010000021.1"/>
</dbReference>
<dbReference type="EMBL" id="JAAEEH010000021">
    <property type="protein sequence ID" value="NDL67790.1"/>
    <property type="molecule type" value="Genomic_DNA"/>
</dbReference>
<gene>
    <name evidence="1" type="ORF">GXN74_08570</name>
</gene>
<evidence type="ECO:0000313" key="2">
    <source>
        <dbReference type="Proteomes" id="UP000461585"/>
    </source>
</evidence>
<sequence>MEETRRKALLEEYKELSEARMGILLEEDGEDPAQDEAYTRVVTRMQELEEEYRQALPLLPVSRCPFTGEVLEASFDVQGLGGLWWLPDNAVRKDEEFSRRPSTFFALDGALHVGGPVEAAPFVRFLGPDRPGVVGEVLSRPEVKAVLSTMRVGEDTLWWVAYFAHPMVHEVPRINDYGADRYQVRGEDGFAYFDSYYWSEEDYDFELEHWVREGKLLWIKPGDESLGLRAVLLAGDRLVDPALVEDAKGMFQILQGDTLAFLSEAAMSMEDLEDGGELDPELLEALEMMSMEDETVDGQNGERED</sequence>
<dbReference type="Proteomes" id="UP000461585">
    <property type="component" value="Unassembled WGS sequence"/>
</dbReference>
<dbReference type="AlphaFoldDB" id="A0A7X5HW78"/>
<name>A0A7X5HW78_9FIRM</name>
<evidence type="ECO:0000313" key="1">
    <source>
        <dbReference type="EMBL" id="NDL67790.1"/>
    </source>
</evidence>
<organism evidence="1 2">
    <name type="scientific">Anaerotalea alkaliphila</name>
    <dbReference type="NCBI Taxonomy" id="2662126"/>
    <lineage>
        <taxon>Bacteria</taxon>
        <taxon>Bacillati</taxon>
        <taxon>Bacillota</taxon>
        <taxon>Clostridia</taxon>
        <taxon>Eubacteriales</taxon>
        <taxon>Anaerotalea</taxon>
    </lineage>
</organism>
<accession>A0A7X5HW78</accession>
<comment type="caution">
    <text evidence="1">The sequence shown here is derived from an EMBL/GenBank/DDBJ whole genome shotgun (WGS) entry which is preliminary data.</text>
</comment>
<reference evidence="1 2" key="1">
    <citation type="submission" date="2020-01" db="EMBL/GenBank/DDBJ databases">
        <title>Anaeroalcalibacter tamaniensis gen. nov., sp. nov., moderately halophilic strictly anaerobic fermenter bacterium from mud volcano of Taman peninsula.</title>
        <authorList>
            <person name="Frolova A."/>
            <person name="Merkel A.Y."/>
            <person name="Slobodkin A.I."/>
        </authorList>
    </citation>
    <scope>NUCLEOTIDE SEQUENCE [LARGE SCALE GENOMIC DNA]</scope>
    <source>
        <strain evidence="1 2">F-3ap</strain>
    </source>
</reference>
<keyword evidence="2" id="KW-1185">Reference proteome</keyword>
<protein>
    <submittedName>
        <fullName evidence="1">Uncharacterized protein</fullName>
    </submittedName>
</protein>